<dbReference type="AlphaFoldDB" id="S2KG27"/>
<gene>
    <name evidence="1" type="ORF">L861_10895</name>
</gene>
<sequence length="82" mass="9229">MLLAEWQGVGRGRLAWITLDRYRVPETVNSNRLEEFPSFMKAPRAACVLLSLSISGRGNIWPATALTVSRLKAYHSVWGQRA</sequence>
<dbReference type="Proteomes" id="UP000014463">
    <property type="component" value="Unassembled WGS sequence"/>
</dbReference>
<reference evidence="1 2" key="1">
    <citation type="journal article" date="2013" name="Genome Announc.">
        <title>Draft genome sequence of the moderately halophilic gammaproteobacterium Halomonas anticariensis FP35.</title>
        <authorList>
            <person name="Tahrioui A."/>
            <person name="Quesada E."/>
            <person name="Llamas I."/>
        </authorList>
    </citation>
    <scope>NUCLEOTIDE SEQUENCE [LARGE SCALE GENOMIC DNA]</scope>
    <source>
        <strain evidence="2">DSM 16096 / CECT 5854 / LMG 22089 / FP35</strain>
    </source>
</reference>
<dbReference type="EMBL" id="ASTJ01000036">
    <property type="protein sequence ID" value="EPC01072.1"/>
    <property type="molecule type" value="Genomic_DNA"/>
</dbReference>
<evidence type="ECO:0000313" key="1">
    <source>
        <dbReference type="EMBL" id="EPC01072.1"/>
    </source>
</evidence>
<comment type="caution">
    <text evidence="1">The sequence shown here is derived from an EMBL/GenBank/DDBJ whole genome shotgun (WGS) entry which is preliminary data.</text>
</comment>
<proteinExistence type="predicted"/>
<organism evidence="1 2">
    <name type="scientific">Litchfieldella anticariensis (strain DSM 16096 / CECT 5854 / CIP 108499 / LMG 22089 / FP35)</name>
    <name type="common">Halomonas anticariensis</name>
    <dbReference type="NCBI Taxonomy" id="1121939"/>
    <lineage>
        <taxon>Bacteria</taxon>
        <taxon>Pseudomonadati</taxon>
        <taxon>Pseudomonadota</taxon>
        <taxon>Gammaproteobacteria</taxon>
        <taxon>Oceanospirillales</taxon>
        <taxon>Halomonadaceae</taxon>
        <taxon>Litchfieldella</taxon>
    </lineage>
</organism>
<name>S2KG27_LITA3</name>
<keyword evidence="2" id="KW-1185">Reference proteome</keyword>
<protein>
    <submittedName>
        <fullName evidence="1">Uncharacterized protein</fullName>
    </submittedName>
</protein>
<evidence type="ECO:0000313" key="2">
    <source>
        <dbReference type="Proteomes" id="UP000014463"/>
    </source>
</evidence>
<accession>S2KG27</accession>